<dbReference type="InterPro" id="IPR029058">
    <property type="entry name" value="AB_hydrolase_fold"/>
</dbReference>
<dbReference type="WBParaSite" id="PTRK_0000820300.1">
    <property type="protein sequence ID" value="PTRK_0000820300.1"/>
    <property type="gene ID" value="PTRK_0000820300"/>
</dbReference>
<proteinExistence type="inferred from homology"/>
<organism evidence="5 6">
    <name type="scientific">Parastrongyloides trichosuri</name>
    <name type="common">Possum-specific nematode worm</name>
    <dbReference type="NCBI Taxonomy" id="131310"/>
    <lineage>
        <taxon>Eukaryota</taxon>
        <taxon>Metazoa</taxon>
        <taxon>Ecdysozoa</taxon>
        <taxon>Nematoda</taxon>
        <taxon>Chromadorea</taxon>
        <taxon>Rhabditida</taxon>
        <taxon>Tylenchina</taxon>
        <taxon>Panagrolaimomorpha</taxon>
        <taxon>Strongyloidoidea</taxon>
        <taxon>Strongyloididae</taxon>
        <taxon>Parastrongyloides</taxon>
    </lineage>
</organism>
<dbReference type="Pfam" id="PF00135">
    <property type="entry name" value="COesterase"/>
    <property type="match status" value="1"/>
</dbReference>
<keyword evidence="2" id="KW-0719">Serine esterase</keyword>
<comment type="similarity">
    <text evidence="1">Belongs to the type-B carboxylesterase/lipase family.</text>
</comment>
<dbReference type="SUPFAM" id="SSF53474">
    <property type="entry name" value="alpha/beta-Hydrolases"/>
    <property type="match status" value="1"/>
</dbReference>
<dbReference type="STRING" id="131310.A0A0N4ZJM2"/>
<evidence type="ECO:0000313" key="5">
    <source>
        <dbReference type="Proteomes" id="UP000038045"/>
    </source>
</evidence>
<dbReference type="PANTHER" id="PTHR43918">
    <property type="entry name" value="ACETYLCHOLINESTERASE"/>
    <property type="match status" value="1"/>
</dbReference>
<keyword evidence="5" id="KW-1185">Reference proteome</keyword>
<evidence type="ECO:0000259" key="4">
    <source>
        <dbReference type="Pfam" id="PF00135"/>
    </source>
</evidence>
<dbReference type="InterPro" id="IPR050654">
    <property type="entry name" value="AChE-related_enzymes"/>
</dbReference>
<reference evidence="6" key="1">
    <citation type="submission" date="2017-02" db="UniProtKB">
        <authorList>
            <consortium name="WormBaseParasite"/>
        </authorList>
    </citation>
    <scope>IDENTIFICATION</scope>
</reference>
<dbReference type="Gene3D" id="3.40.50.1820">
    <property type="entry name" value="alpha/beta hydrolase"/>
    <property type="match status" value="1"/>
</dbReference>
<dbReference type="GO" id="GO:0005615">
    <property type="term" value="C:extracellular space"/>
    <property type="evidence" value="ECO:0007669"/>
    <property type="project" value="TreeGrafter"/>
</dbReference>
<feature type="domain" description="Carboxylesterase type B" evidence="4">
    <location>
        <begin position="1"/>
        <end position="122"/>
    </location>
</feature>
<dbReference type="GO" id="GO:0019695">
    <property type="term" value="P:choline metabolic process"/>
    <property type="evidence" value="ECO:0007669"/>
    <property type="project" value="TreeGrafter"/>
</dbReference>
<dbReference type="InterPro" id="IPR002018">
    <property type="entry name" value="CarbesteraseB"/>
</dbReference>
<keyword evidence="3" id="KW-0378">Hydrolase</keyword>
<dbReference type="PANTHER" id="PTHR43918:SF4">
    <property type="entry name" value="CARBOXYLIC ESTER HYDROLASE"/>
    <property type="match status" value="1"/>
</dbReference>
<evidence type="ECO:0000313" key="6">
    <source>
        <dbReference type="WBParaSite" id="PTRK_0000820300.1"/>
    </source>
</evidence>
<name>A0A0N4ZJM2_PARTI</name>
<dbReference type="GO" id="GO:0003990">
    <property type="term" value="F:acetylcholinesterase activity"/>
    <property type="evidence" value="ECO:0007669"/>
    <property type="project" value="TreeGrafter"/>
</dbReference>
<dbReference type="Proteomes" id="UP000038045">
    <property type="component" value="Unplaced"/>
</dbReference>
<evidence type="ECO:0000256" key="3">
    <source>
        <dbReference type="ARBA" id="ARBA00022801"/>
    </source>
</evidence>
<protein>
    <submittedName>
        <fullName evidence="6">COesterase domain-containing protein</fullName>
    </submittedName>
</protein>
<sequence length="158" mass="18517">TDLLFDCGLKQFADNITENKVNGSYVYDFRHRSNEINTTWPESFGTVHAALIEFLFGRPFRYPSNYKNDSVTLEKEKEMSRKVMELYGKFANEGKPAKDWNPYNKEDKKVLILNSSFNISSQYFNYNSSASAYGSNCDWLINRFEQEVRTNKKSEKRL</sequence>
<dbReference type="GO" id="GO:0005886">
    <property type="term" value="C:plasma membrane"/>
    <property type="evidence" value="ECO:0007669"/>
    <property type="project" value="TreeGrafter"/>
</dbReference>
<dbReference type="GO" id="GO:0006581">
    <property type="term" value="P:acetylcholine catabolic process"/>
    <property type="evidence" value="ECO:0007669"/>
    <property type="project" value="TreeGrafter"/>
</dbReference>
<accession>A0A0N4ZJM2</accession>
<evidence type="ECO:0000256" key="2">
    <source>
        <dbReference type="ARBA" id="ARBA00022487"/>
    </source>
</evidence>
<evidence type="ECO:0000256" key="1">
    <source>
        <dbReference type="ARBA" id="ARBA00005964"/>
    </source>
</evidence>
<dbReference type="AlphaFoldDB" id="A0A0N4ZJM2"/>